<feature type="compositionally biased region" description="Acidic residues" evidence="1">
    <location>
        <begin position="273"/>
        <end position="282"/>
    </location>
</feature>
<reference evidence="3 4" key="1">
    <citation type="journal article" date="2018" name="IMA Fungus">
        <title>IMA Genome-F 9: Draft genome sequence of Annulohypoxylon stygium, Aspergillus mulundensis, Berkeleyomyces basicola (syn. Thielaviopsis basicola), Ceratocystis smalleyi, two Cercospora beticola strains, Coleophoma cylindrospora, Fusarium fracticaudum, Phialophora cf. hyalina, and Morchella septimelata.</title>
        <authorList>
            <person name="Wingfield B.D."/>
            <person name="Bills G.F."/>
            <person name="Dong Y."/>
            <person name="Huang W."/>
            <person name="Nel W.J."/>
            <person name="Swalarsk-Parry B.S."/>
            <person name="Vaghefi N."/>
            <person name="Wilken P.M."/>
            <person name="An Z."/>
            <person name="de Beer Z.W."/>
            <person name="De Vos L."/>
            <person name="Chen L."/>
            <person name="Duong T.A."/>
            <person name="Gao Y."/>
            <person name="Hammerbacher A."/>
            <person name="Kikkert J.R."/>
            <person name="Li Y."/>
            <person name="Li H."/>
            <person name="Li K."/>
            <person name="Li Q."/>
            <person name="Liu X."/>
            <person name="Ma X."/>
            <person name="Naidoo K."/>
            <person name="Pethybridge S.J."/>
            <person name="Sun J."/>
            <person name="Steenkamp E.T."/>
            <person name="van der Nest M.A."/>
            <person name="van Wyk S."/>
            <person name="Wingfield M.J."/>
            <person name="Xiong C."/>
            <person name="Yue Q."/>
            <person name="Zhang X."/>
        </authorList>
    </citation>
    <scope>NUCLEOTIDE SEQUENCE [LARGE SCALE GENOMIC DNA]</scope>
    <source>
        <strain evidence="3 4">BP 5553</strain>
    </source>
</reference>
<evidence type="ECO:0000256" key="2">
    <source>
        <dbReference type="SAM" id="SignalP"/>
    </source>
</evidence>
<dbReference type="EMBL" id="NPIC01000001">
    <property type="protein sequence ID" value="RDL40194.1"/>
    <property type="molecule type" value="Genomic_DNA"/>
</dbReference>
<protein>
    <submittedName>
        <fullName evidence="3">Uncharacterized protein</fullName>
    </submittedName>
</protein>
<feature type="compositionally biased region" description="Polar residues" evidence="1">
    <location>
        <begin position="288"/>
        <end position="297"/>
    </location>
</feature>
<feature type="region of interest" description="Disordered" evidence="1">
    <location>
        <begin position="268"/>
        <end position="297"/>
    </location>
</feature>
<feature type="signal peptide" evidence="2">
    <location>
        <begin position="1"/>
        <end position="19"/>
    </location>
</feature>
<organism evidence="3 4">
    <name type="scientific">Venustampulla echinocandica</name>
    <dbReference type="NCBI Taxonomy" id="2656787"/>
    <lineage>
        <taxon>Eukaryota</taxon>
        <taxon>Fungi</taxon>
        <taxon>Dikarya</taxon>
        <taxon>Ascomycota</taxon>
        <taxon>Pezizomycotina</taxon>
        <taxon>Leotiomycetes</taxon>
        <taxon>Helotiales</taxon>
        <taxon>Pleuroascaceae</taxon>
        <taxon>Venustampulla</taxon>
    </lineage>
</organism>
<dbReference type="RefSeq" id="XP_031872850.1">
    <property type="nucleotide sequence ID" value="XM_032008796.1"/>
</dbReference>
<proteinExistence type="predicted"/>
<gene>
    <name evidence="3" type="ORF">BP5553_00173</name>
</gene>
<dbReference type="AlphaFoldDB" id="A0A370TXD4"/>
<accession>A0A370TXD4</accession>
<dbReference type="OrthoDB" id="4161186at2759"/>
<comment type="caution">
    <text evidence="3">The sequence shown here is derived from an EMBL/GenBank/DDBJ whole genome shotgun (WGS) entry which is preliminary data.</text>
</comment>
<evidence type="ECO:0000256" key="1">
    <source>
        <dbReference type="SAM" id="MobiDB-lite"/>
    </source>
</evidence>
<keyword evidence="4" id="KW-1185">Reference proteome</keyword>
<sequence>MLKSTILSILALTVPMASAVEALEKPMTPAMEKAFKFGITSDNIKCHTIEIDTWIPDGKCLGLPGKLLNPGKITSTCRVFAYMGRDCTGNEIQIVTNVNGWCYKIDNYYSIKAFCAEVPDILFDQCLDIFKKDITWSSNPNILKIDPRGAAACRICVLLSSKFCSSETSQPLDIEYFLVDRYGYFIRVHDIMFRPAGSKAFMGDTVRLALQKMNPTDDDGDLPHMIHFKSNISSFTNSSLTPSPTKSVRSRRVQLDYTKPAMFFGPLGQSYGSEEEMSDNGDSESRSAEQTAPTIHQQVRKLSLEHADVTSSAVIHARIPPTVSSSIRRLLGEAADPVLPRDIISRISFASPTEYFPCLPITAALLSLSASSDPVAAKTFTCPIIEVKAPGGNFQETSYQVAIASAAMLQRLRLLDKDADDGGDYMPVRVLGPCPSGNTATYLGLDRLLRIVEEVKLWGKETSAD</sequence>
<keyword evidence="2" id="KW-0732">Signal</keyword>
<evidence type="ECO:0000313" key="3">
    <source>
        <dbReference type="EMBL" id="RDL40194.1"/>
    </source>
</evidence>
<feature type="chain" id="PRO_5017075322" evidence="2">
    <location>
        <begin position="20"/>
        <end position="465"/>
    </location>
</feature>
<dbReference type="Proteomes" id="UP000254866">
    <property type="component" value="Unassembled WGS sequence"/>
</dbReference>
<dbReference type="GeneID" id="43593022"/>
<evidence type="ECO:0000313" key="4">
    <source>
        <dbReference type="Proteomes" id="UP000254866"/>
    </source>
</evidence>
<name>A0A370TXD4_9HELO</name>